<evidence type="ECO:0000313" key="7">
    <source>
        <dbReference type="EMBL" id="CFX58054.1"/>
    </source>
</evidence>
<feature type="domain" description="HAMP" evidence="6">
    <location>
        <begin position="78"/>
        <end position="121"/>
    </location>
</feature>
<dbReference type="Pfam" id="PF00015">
    <property type="entry name" value="MCPsignal"/>
    <property type="match status" value="1"/>
</dbReference>
<accession>A0A0E4GBT4</accession>
<dbReference type="InterPro" id="IPR003660">
    <property type="entry name" value="HAMP_dom"/>
</dbReference>
<dbReference type="OrthoDB" id="1790929at2"/>
<dbReference type="SMART" id="SM00283">
    <property type="entry name" value="MA"/>
    <property type="match status" value="1"/>
</dbReference>
<dbReference type="AlphaFoldDB" id="A0A0E4GBT4"/>
<reference evidence="7 8" key="1">
    <citation type="submission" date="2015-03" db="EMBL/GenBank/DDBJ databases">
        <authorList>
            <person name="Murphy D."/>
        </authorList>
    </citation>
    <scope>NUCLEOTIDE SEQUENCE [LARGE SCALE GENOMIC DNA]</scope>
    <source>
        <strain evidence="7 8">OL-4</strain>
    </source>
</reference>
<dbReference type="EMBL" id="CGIH01000026">
    <property type="protein sequence ID" value="CFX58054.1"/>
    <property type="molecule type" value="Genomic_DNA"/>
</dbReference>
<evidence type="ECO:0000256" key="3">
    <source>
        <dbReference type="PROSITE-ProRule" id="PRU00284"/>
    </source>
</evidence>
<evidence type="ECO:0000259" key="6">
    <source>
        <dbReference type="PROSITE" id="PS50885"/>
    </source>
</evidence>
<dbReference type="PANTHER" id="PTHR32089">
    <property type="entry name" value="METHYL-ACCEPTING CHEMOTAXIS PROTEIN MCPB"/>
    <property type="match status" value="1"/>
</dbReference>
<proteinExistence type="inferred from homology"/>
<evidence type="ECO:0000259" key="5">
    <source>
        <dbReference type="PROSITE" id="PS50111"/>
    </source>
</evidence>
<keyword evidence="4" id="KW-0812">Transmembrane</keyword>
<keyword evidence="1 3" id="KW-0807">Transducer</keyword>
<dbReference type="PROSITE" id="PS50111">
    <property type="entry name" value="CHEMOTAXIS_TRANSDUC_2"/>
    <property type="match status" value="1"/>
</dbReference>
<comment type="similarity">
    <text evidence="2">Belongs to the methyl-accepting chemotaxis (MCP) protein family.</text>
</comment>
<dbReference type="PANTHER" id="PTHR32089:SF112">
    <property type="entry name" value="LYSOZYME-LIKE PROTEIN-RELATED"/>
    <property type="match status" value="1"/>
</dbReference>
<gene>
    <name evidence="7" type="ORF">1483</name>
</gene>
<sequence>MGDIDHKKNKQAMRFKVCLRSGLGAALLGLGIGICLHLYPHINHILFASIFAGLGGVCIGLYSSHRNLIEFVDPALILADFAQTVANGDLSKRVNLINSGYMQMVADATNNMIERLRDLIENTGQVAEIITQSSENLLALSEETGMAAHEVAQAMGQIAAGADEQANYSQHTTDLILNLAETIDAVAENTQKCVHTSIQTQQAIKDGENAIELQNSRMQESYQAIQGASQTVELLNENSTRIEQIVEVISSIADQTNLLALNAAIEASRAGEQGRGFAVVADEVRKLAEQSNLSAREIAGLIKQMQLNIRQMVLDMNETRGVYKQQAEAINSTNQVFGAIVKGVTNIDNEIIEISSATEEMSASTDELVQAVKSVAVIAQQTAGNSEEVSQLAENQVISLQAVISAIELLKENCANVKKLIDTFKV</sequence>
<dbReference type="Gene3D" id="1.10.287.950">
    <property type="entry name" value="Methyl-accepting chemotaxis protein"/>
    <property type="match status" value="1"/>
</dbReference>
<dbReference type="Proteomes" id="UP000045545">
    <property type="component" value="Unassembled WGS sequence"/>
</dbReference>
<evidence type="ECO:0000256" key="1">
    <source>
        <dbReference type="ARBA" id="ARBA00023224"/>
    </source>
</evidence>
<name>A0A0E4GBT4_9FIRM</name>
<dbReference type="CDD" id="cd11386">
    <property type="entry name" value="MCP_signal"/>
    <property type="match status" value="1"/>
</dbReference>
<dbReference type="RefSeq" id="WP_046497144.1">
    <property type="nucleotide sequence ID" value="NZ_CGIH01000026.1"/>
</dbReference>
<dbReference type="InterPro" id="IPR004089">
    <property type="entry name" value="MCPsignal_dom"/>
</dbReference>
<feature type="domain" description="Methyl-accepting transducer" evidence="5">
    <location>
        <begin position="140"/>
        <end position="376"/>
    </location>
</feature>
<organism evidence="7 8">
    <name type="scientific">Syntrophomonas zehnderi OL-4</name>
    <dbReference type="NCBI Taxonomy" id="690567"/>
    <lineage>
        <taxon>Bacteria</taxon>
        <taxon>Bacillati</taxon>
        <taxon>Bacillota</taxon>
        <taxon>Clostridia</taxon>
        <taxon>Eubacteriales</taxon>
        <taxon>Syntrophomonadaceae</taxon>
        <taxon>Syntrophomonas</taxon>
    </lineage>
</organism>
<protein>
    <submittedName>
        <fullName evidence="7">Methyl-accepting chemotaxis protein (MCP) signalling domain</fullName>
    </submittedName>
</protein>
<dbReference type="GO" id="GO:0007165">
    <property type="term" value="P:signal transduction"/>
    <property type="evidence" value="ECO:0007669"/>
    <property type="project" value="UniProtKB-KW"/>
</dbReference>
<feature type="transmembrane region" description="Helical" evidence="4">
    <location>
        <begin position="21"/>
        <end position="39"/>
    </location>
</feature>
<dbReference type="GO" id="GO:0016020">
    <property type="term" value="C:membrane"/>
    <property type="evidence" value="ECO:0007669"/>
    <property type="project" value="InterPro"/>
</dbReference>
<evidence type="ECO:0000256" key="4">
    <source>
        <dbReference type="SAM" id="Phobius"/>
    </source>
</evidence>
<evidence type="ECO:0000256" key="2">
    <source>
        <dbReference type="ARBA" id="ARBA00029447"/>
    </source>
</evidence>
<keyword evidence="4" id="KW-1133">Transmembrane helix</keyword>
<dbReference type="SUPFAM" id="SSF58104">
    <property type="entry name" value="Methyl-accepting chemotaxis protein (MCP) signaling domain"/>
    <property type="match status" value="1"/>
</dbReference>
<dbReference type="STRING" id="690567.1483"/>
<keyword evidence="4" id="KW-0472">Membrane</keyword>
<dbReference type="PROSITE" id="PS50885">
    <property type="entry name" value="HAMP"/>
    <property type="match status" value="1"/>
</dbReference>
<evidence type="ECO:0000313" key="8">
    <source>
        <dbReference type="Proteomes" id="UP000045545"/>
    </source>
</evidence>
<keyword evidence="8" id="KW-1185">Reference proteome</keyword>